<name>E4N5U3_KITSK</name>
<evidence type="ECO:0000256" key="2">
    <source>
        <dbReference type="SAM" id="Phobius"/>
    </source>
</evidence>
<dbReference type="EMBL" id="AP010968">
    <property type="protein sequence ID" value="BAJ26574.1"/>
    <property type="molecule type" value="Genomic_DNA"/>
</dbReference>
<protein>
    <submittedName>
        <fullName evidence="3">Uncharacterized protein</fullName>
    </submittedName>
</protein>
<evidence type="ECO:0000313" key="4">
    <source>
        <dbReference type="Proteomes" id="UP000007076"/>
    </source>
</evidence>
<dbReference type="HOGENOM" id="CLU_2666250_0_0_11"/>
<dbReference type="KEGG" id="ksk:KSE_07340"/>
<accession>E4N5U3</accession>
<keyword evidence="2" id="KW-1133">Transmembrane helix</keyword>
<keyword evidence="2" id="KW-0812">Transmembrane</keyword>
<proteinExistence type="predicted"/>
<dbReference type="STRING" id="452652.KSE_07340"/>
<dbReference type="PATRIC" id="fig|452652.3.peg.721"/>
<evidence type="ECO:0000313" key="3">
    <source>
        <dbReference type="EMBL" id="BAJ26574.1"/>
    </source>
</evidence>
<organism evidence="3 4">
    <name type="scientific">Kitasatospora setae (strain ATCC 33774 / DSM 43861 / JCM 3304 / KCC A-0304 / NBRC 14216 / KM-6054)</name>
    <name type="common">Streptomyces setae</name>
    <dbReference type="NCBI Taxonomy" id="452652"/>
    <lineage>
        <taxon>Bacteria</taxon>
        <taxon>Bacillati</taxon>
        <taxon>Actinomycetota</taxon>
        <taxon>Actinomycetes</taxon>
        <taxon>Kitasatosporales</taxon>
        <taxon>Streptomycetaceae</taxon>
        <taxon>Kitasatospora</taxon>
    </lineage>
</organism>
<evidence type="ECO:0000256" key="1">
    <source>
        <dbReference type="SAM" id="MobiDB-lite"/>
    </source>
</evidence>
<feature type="region of interest" description="Disordered" evidence="1">
    <location>
        <begin position="1"/>
        <end position="32"/>
    </location>
</feature>
<dbReference type="AlphaFoldDB" id="E4N5U3"/>
<sequence>MNGTDGTPDVNDVRAGGTNAAGTGSDGRARRGGSRFRRLGYRARTAVWAALCAVCAVLGSGLGGLPGTATADDWR</sequence>
<gene>
    <name evidence="3" type="ordered locus">KSE_07340</name>
</gene>
<keyword evidence="2" id="KW-0472">Membrane</keyword>
<reference evidence="3 4" key="1">
    <citation type="journal article" date="2010" name="DNA Res.">
        <title>Genome sequence of Kitasatospora setae NBRC 14216T: an evolutionary snapshot of the family Streptomycetaceae.</title>
        <authorList>
            <person name="Ichikawa N."/>
            <person name="Oguchi A."/>
            <person name="Ikeda H."/>
            <person name="Ishikawa J."/>
            <person name="Kitani S."/>
            <person name="Watanabe Y."/>
            <person name="Nakamura S."/>
            <person name="Katano Y."/>
            <person name="Kishi E."/>
            <person name="Sasagawa M."/>
            <person name="Ankai A."/>
            <person name="Fukui S."/>
            <person name="Hashimoto Y."/>
            <person name="Kamata S."/>
            <person name="Otoguro M."/>
            <person name="Tanikawa S."/>
            <person name="Nihira T."/>
            <person name="Horinouchi S."/>
            <person name="Ohnishi Y."/>
            <person name="Hayakawa M."/>
            <person name="Kuzuyama T."/>
            <person name="Arisawa A."/>
            <person name="Nomoto F."/>
            <person name="Miura H."/>
            <person name="Takahashi Y."/>
            <person name="Fujita N."/>
        </authorList>
    </citation>
    <scope>NUCLEOTIDE SEQUENCE [LARGE SCALE GENOMIC DNA]</scope>
    <source>
        <strain evidence="4">ATCC 33774 / DSM 43861 / JCM 3304 / KCC A-0304 / NBRC 14216 / KM-6054</strain>
    </source>
</reference>
<feature type="transmembrane region" description="Helical" evidence="2">
    <location>
        <begin position="45"/>
        <end position="65"/>
    </location>
</feature>
<keyword evidence="4" id="KW-1185">Reference proteome</keyword>
<dbReference type="Proteomes" id="UP000007076">
    <property type="component" value="Chromosome"/>
</dbReference>